<accession>A0ACB8D9V9</accession>
<proteinExistence type="predicted"/>
<dbReference type="EMBL" id="CM023471">
    <property type="protein sequence ID" value="KAH7964711.1"/>
    <property type="molecule type" value="Genomic_DNA"/>
</dbReference>
<reference evidence="1" key="1">
    <citation type="submission" date="2020-05" db="EMBL/GenBank/DDBJ databases">
        <title>Large-scale comparative analyses of tick genomes elucidate their genetic diversity and vector capacities.</title>
        <authorList>
            <person name="Jia N."/>
            <person name="Wang J."/>
            <person name="Shi W."/>
            <person name="Du L."/>
            <person name="Sun Y."/>
            <person name="Zhan W."/>
            <person name="Jiang J."/>
            <person name="Wang Q."/>
            <person name="Zhang B."/>
            <person name="Ji P."/>
            <person name="Sakyi L.B."/>
            <person name="Cui X."/>
            <person name="Yuan T."/>
            <person name="Jiang B."/>
            <person name="Yang W."/>
            <person name="Lam T.T.-Y."/>
            <person name="Chang Q."/>
            <person name="Ding S."/>
            <person name="Wang X."/>
            <person name="Zhu J."/>
            <person name="Ruan X."/>
            <person name="Zhao L."/>
            <person name="Wei J."/>
            <person name="Que T."/>
            <person name="Du C."/>
            <person name="Cheng J."/>
            <person name="Dai P."/>
            <person name="Han X."/>
            <person name="Huang E."/>
            <person name="Gao Y."/>
            <person name="Liu J."/>
            <person name="Shao H."/>
            <person name="Ye R."/>
            <person name="Li L."/>
            <person name="Wei W."/>
            <person name="Wang X."/>
            <person name="Wang C."/>
            <person name="Yang T."/>
            <person name="Huo Q."/>
            <person name="Li W."/>
            <person name="Guo W."/>
            <person name="Chen H."/>
            <person name="Zhou L."/>
            <person name="Ni X."/>
            <person name="Tian J."/>
            <person name="Zhou Y."/>
            <person name="Sheng Y."/>
            <person name="Liu T."/>
            <person name="Pan Y."/>
            <person name="Xia L."/>
            <person name="Li J."/>
            <person name="Zhao F."/>
            <person name="Cao W."/>
        </authorList>
    </citation>
    <scope>NUCLEOTIDE SEQUENCE</scope>
    <source>
        <strain evidence="1">Dsil-2018</strain>
    </source>
</reference>
<sequence length="323" mass="35486">MIADKLAGFDVVIVHVGTNNTDNSVSVCIDKYRQLAQGIIERNSMVHVAFSAILPRGQNQYRPWKDQYSLLNDNYKKVNAALMQYCHKCGFTFLGGLVNDWPSYLSKDGVHPSRFGNKVLADYLYQEACTLSIHLERCHIQQCYKETQVPSSWTGQTRQNSIPAISEADFPPLGLHIFISSQSAKGPSTAPAPVWKVRTAPLQRYDTNLPPRTLQGAGFSLVGGARVRCKGSKAWWTWDSLPSPIFHGTSVPSRGKAEGRSDEPIIPGRGASTTCVRRTRRATQKHESAPAVCSPVGEGDAREAAVPEAVSKCGDSEWKLVVS</sequence>
<gene>
    <name evidence="1" type="ORF">HPB49_000824</name>
</gene>
<name>A0ACB8D9V9_DERSI</name>
<dbReference type="Proteomes" id="UP000821865">
    <property type="component" value="Chromosome 2"/>
</dbReference>
<keyword evidence="2" id="KW-1185">Reference proteome</keyword>
<organism evidence="1 2">
    <name type="scientific">Dermacentor silvarum</name>
    <name type="common">Tick</name>
    <dbReference type="NCBI Taxonomy" id="543639"/>
    <lineage>
        <taxon>Eukaryota</taxon>
        <taxon>Metazoa</taxon>
        <taxon>Ecdysozoa</taxon>
        <taxon>Arthropoda</taxon>
        <taxon>Chelicerata</taxon>
        <taxon>Arachnida</taxon>
        <taxon>Acari</taxon>
        <taxon>Parasitiformes</taxon>
        <taxon>Ixodida</taxon>
        <taxon>Ixodoidea</taxon>
        <taxon>Ixodidae</taxon>
        <taxon>Rhipicephalinae</taxon>
        <taxon>Dermacentor</taxon>
    </lineage>
</organism>
<evidence type="ECO:0000313" key="2">
    <source>
        <dbReference type="Proteomes" id="UP000821865"/>
    </source>
</evidence>
<evidence type="ECO:0000313" key="1">
    <source>
        <dbReference type="EMBL" id="KAH7964711.1"/>
    </source>
</evidence>
<protein>
    <submittedName>
        <fullName evidence="1">Uncharacterized protein</fullName>
    </submittedName>
</protein>
<comment type="caution">
    <text evidence="1">The sequence shown here is derived from an EMBL/GenBank/DDBJ whole genome shotgun (WGS) entry which is preliminary data.</text>
</comment>